<dbReference type="InterPro" id="IPR003661">
    <property type="entry name" value="HisK_dim/P_dom"/>
</dbReference>
<keyword evidence="7 15" id="KW-0418">Kinase</keyword>
<dbReference type="CDD" id="cd00082">
    <property type="entry name" value="HisKA"/>
    <property type="match status" value="1"/>
</dbReference>
<dbReference type="EC" id="2.7.13.3" evidence="3"/>
<evidence type="ECO:0000256" key="2">
    <source>
        <dbReference type="ARBA" id="ARBA00004370"/>
    </source>
</evidence>
<keyword evidence="8" id="KW-0067">ATP-binding</keyword>
<dbReference type="InterPro" id="IPR004358">
    <property type="entry name" value="Sig_transdc_His_kin-like_C"/>
</dbReference>
<keyword evidence="6" id="KW-0547">Nucleotide-binding</keyword>
<dbReference type="PANTHER" id="PTHR43047">
    <property type="entry name" value="TWO-COMPONENT HISTIDINE PROTEIN KINASE"/>
    <property type="match status" value="1"/>
</dbReference>
<gene>
    <name evidence="15" type="ORF">AVDCRST_MAG68-4302</name>
</gene>
<evidence type="ECO:0000256" key="3">
    <source>
        <dbReference type="ARBA" id="ARBA00012438"/>
    </source>
</evidence>
<keyword evidence="5" id="KW-0808">Transferase</keyword>
<dbReference type="SUPFAM" id="SSF47384">
    <property type="entry name" value="Homodimeric domain of signal transducing histidine kinase"/>
    <property type="match status" value="1"/>
</dbReference>
<dbReference type="SMART" id="SM00388">
    <property type="entry name" value="HisKA"/>
    <property type="match status" value="1"/>
</dbReference>
<dbReference type="PRINTS" id="PR00344">
    <property type="entry name" value="BCTRLSENSOR"/>
</dbReference>
<dbReference type="Pfam" id="PF00072">
    <property type="entry name" value="Response_reg"/>
    <property type="match status" value="1"/>
</dbReference>
<dbReference type="Gene3D" id="1.10.287.130">
    <property type="match status" value="1"/>
</dbReference>
<dbReference type="GO" id="GO:0000155">
    <property type="term" value="F:phosphorelay sensor kinase activity"/>
    <property type="evidence" value="ECO:0007669"/>
    <property type="project" value="InterPro"/>
</dbReference>
<reference evidence="15" key="1">
    <citation type="submission" date="2020-02" db="EMBL/GenBank/DDBJ databases">
        <authorList>
            <person name="Meier V. D."/>
        </authorList>
    </citation>
    <scope>NUCLEOTIDE SEQUENCE</scope>
    <source>
        <strain evidence="15">AVDCRST_MAG68</strain>
    </source>
</reference>
<dbReference type="InterPro" id="IPR003594">
    <property type="entry name" value="HATPase_dom"/>
</dbReference>
<dbReference type="InterPro" id="IPR036097">
    <property type="entry name" value="HisK_dim/P_sf"/>
</dbReference>
<dbReference type="Gene3D" id="3.40.50.2300">
    <property type="match status" value="1"/>
</dbReference>
<dbReference type="EMBL" id="CADCTW010000196">
    <property type="protein sequence ID" value="CAA9359359.1"/>
    <property type="molecule type" value="Genomic_DNA"/>
</dbReference>
<keyword evidence="10" id="KW-0472">Membrane</keyword>
<dbReference type="SUPFAM" id="SSF52172">
    <property type="entry name" value="CheY-like"/>
    <property type="match status" value="1"/>
</dbReference>
<keyword evidence="12" id="KW-0175">Coiled coil</keyword>
<evidence type="ECO:0000256" key="5">
    <source>
        <dbReference type="ARBA" id="ARBA00022679"/>
    </source>
</evidence>
<dbReference type="FunFam" id="1.10.287.130:FF:000038">
    <property type="entry name" value="Sensory transduction histidine kinase"/>
    <property type="match status" value="1"/>
</dbReference>
<dbReference type="PANTHER" id="PTHR43047:SF63">
    <property type="entry name" value="HISTIDINE KINASE"/>
    <property type="match status" value="1"/>
</dbReference>
<keyword evidence="4 11" id="KW-0597">Phosphoprotein</keyword>
<dbReference type="CDD" id="cd17546">
    <property type="entry name" value="REC_hyHK_CKI1_RcsC-like"/>
    <property type="match status" value="1"/>
</dbReference>
<dbReference type="PROSITE" id="PS50110">
    <property type="entry name" value="RESPONSE_REGULATORY"/>
    <property type="match status" value="1"/>
</dbReference>
<keyword evidence="9" id="KW-0902">Two-component regulatory system</keyword>
<dbReference type="InterPro" id="IPR036890">
    <property type="entry name" value="HATPase_C_sf"/>
</dbReference>
<dbReference type="SMART" id="SM00387">
    <property type="entry name" value="HATPase_c"/>
    <property type="match status" value="1"/>
</dbReference>
<comment type="subcellular location">
    <subcellularLocation>
        <location evidence="2">Membrane</location>
    </subcellularLocation>
</comment>
<evidence type="ECO:0000256" key="4">
    <source>
        <dbReference type="ARBA" id="ARBA00022553"/>
    </source>
</evidence>
<evidence type="ECO:0000256" key="7">
    <source>
        <dbReference type="ARBA" id="ARBA00022777"/>
    </source>
</evidence>
<protein>
    <recommendedName>
        <fullName evidence="3">histidine kinase</fullName>
        <ecNumber evidence="3">2.7.13.3</ecNumber>
    </recommendedName>
</protein>
<dbReference type="Pfam" id="PF00512">
    <property type="entry name" value="HisKA"/>
    <property type="match status" value="1"/>
</dbReference>
<sequence>MPQLPSEAIRPTVLLVDDRPQNLLALEALLEPLGLEMVRAQSGEEALRCVLERDFALVLLDVQMPGMDGIETARRIKARQRSRTLPIVFLTAIDTDPARVAAGYAAGAVDYLPKPVDPHALISKVKTFADLYSARREVEHQSALLAEAASREAVLRARTEAEARLAQRMRALNEELEVQREQAQTLNEELARANFELHTTNLALHAARDAAETASRAKSEFLANMSHEIRTPINAVVGYTELLDMEIAGPVTGRQREYLERIRGSSRHLLGLVNDVLDLSKVEAGRMSVTREHADAALAAADAMALVLPQADGKGIAVDDRVVSGGPFVYLGDDDRVRQILVNLLSNAVKFTAPGGRITLDADVTTAPARDARLSGTGPWVCVRVEDTGCGIAADQLEAVFRPFVQADGSHTRTQGGTGLGLTISREFARLMGGDLTLRSTLGVGTVFTLWLPAAAGPGVPAPGDDGGRTVAQAGEALVASVETVLDAFVARVRADDEIPAAAGVSRVELEDHLAALLADLGQDLVIAGEAGGGLDLQRDGSDLRELLADRHGRQRARLGWTEAALRREYDILRAEIASAVRRPLPAASAGADAAIAALFRLVDDVERVSLAGMRAQDADGIVARTRGVIDATRRTIGRVKDSMLREDGA</sequence>
<feature type="domain" description="Response regulatory" evidence="14">
    <location>
        <begin position="12"/>
        <end position="129"/>
    </location>
</feature>
<evidence type="ECO:0000259" key="13">
    <source>
        <dbReference type="PROSITE" id="PS50109"/>
    </source>
</evidence>
<evidence type="ECO:0000313" key="15">
    <source>
        <dbReference type="EMBL" id="CAA9359359.1"/>
    </source>
</evidence>
<dbReference type="GO" id="GO:0005524">
    <property type="term" value="F:ATP binding"/>
    <property type="evidence" value="ECO:0007669"/>
    <property type="project" value="UniProtKB-KW"/>
</dbReference>
<proteinExistence type="predicted"/>
<evidence type="ECO:0000256" key="1">
    <source>
        <dbReference type="ARBA" id="ARBA00000085"/>
    </source>
</evidence>
<dbReference type="Pfam" id="PF02518">
    <property type="entry name" value="HATPase_c"/>
    <property type="match status" value="1"/>
</dbReference>
<feature type="domain" description="Histidine kinase" evidence="13">
    <location>
        <begin position="224"/>
        <end position="456"/>
    </location>
</feature>
<dbReference type="Gene3D" id="3.30.565.10">
    <property type="entry name" value="Histidine kinase-like ATPase, C-terminal domain"/>
    <property type="match status" value="1"/>
</dbReference>
<evidence type="ECO:0000256" key="11">
    <source>
        <dbReference type="PROSITE-ProRule" id="PRU00169"/>
    </source>
</evidence>
<accession>A0A6J4MIS6</accession>
<name>A0A6J4MIS6_9BACT</name>
<dbReference type="SUPFAM" id="SSF55874">
    <property type="entry name" value="ATPase domain of HSP90 chaperone/DNA topoisomerase II/histidine kinase"/>
    <property type="match status" value="1"/>
</dbReference>
<evidence type="ECO:0000256" key="10">
    <source>
        <dbReference type="ARBA" id="ARBA00023136"/>
    </source>
</evidence>
<dbReference type="GO" id="GO:0009927">
    <property type="term" value="F:histidine phosphotransfer kinase activity"/>
    <property type="evidence" value="ECO:0007669"/>
    <property type="project" value="TreeGrafter"/>
</dbReference>
<evidence type="ECO:0000256" key="12">
    <source>
        <dbReference type="SAM" id="Coils"/>
    </source>
</evidence>
<feature type="modified residue" description="4-aspartylphosphate" evidence="11">
    <location>
        <position position="61"/>
    </location>
</feature>
<dbReference type="CDD" id="cd16922">
    <property type="entry name" value="HATPase_EvgS-ArcB-TorS-like"/>
    <property type="match status" value="1"/>
</dbReference>
<organism evidence="15">
    <name type="scientific">uncultured Gemmatimonadota bacterium</name>
    <dbReference type="NCBI Taxonomy" id="203437"/>
    <lineage>
        <taxon>Bacteria</taxon>
        <taxon>Pseudomonadati</taxon>
        <taxon>Gemmatimonadota</taxon>
        <taxon>environmental samples</taxon>
    </lineage>
</organism>
<dbReference type="InterPro" id="IPR005467">
    <property type="entry name" value="His_kinase_dom"/>
</dbReference>
<dbReference type="GO" id="GO:0005886">
    <property type="term" value="C:plasma membrane"/>
    <property type="evidence" value="ECO:0007669"/>
    <property type="project" value="TreeGrafter"/>
</dbReference>
<comment type="catalytic activity">
    <reaction evidence="1">
        <text>ATP + protein L-histidine = ADP + protein N-phospho-L-histidine.</text>
        <dbReference type="EC" id="2.7.13.3"/>
    </reaction>
</comment>
<evidence type="ECO:0000256" key="9">
    <source>
        <dbReference type="ARBA" id="ARBA00023012"/>
    </source>
</evidence>
<dbReference type="PROSITE" id="PS50109">
    <property type="entry name" value="HIS_KIN"/>
    <property type="match status" value="1"/>
</dbReference>
<dbReference type="InterPro" id="IPR001789">
    <property type="entry name" value="Sig_transdc_resp-reg_receiver"/>
</dbReference>
<dbReference type="InterPro" id="IPR011006">
    <property type="entry name" value="CheY-like_superfamily"/>
</dbReference>
<dbReference type="SMART" id="SM00448">
    <property type="entry name" value="REC"/>
    <property type="match status" value="1"/>
</dbReference>
<evidence type="ECO:0000256" key="6">
    <source>
        <dbReference type="ARBA" id="ARBA00022741"/>
    </source>
</evidence>
<evidence type="ECO:0000256" key="8">
    <source>
        <dbReference type="ARBA" id="ARBA00022840"/>
    </source>
</evidence>
<dbReference type="AlphaFoldDB" id="A0A6J4MIS6"/>
<feature type="coiled-coil region" evidence="12">
    <location>
        <begin position="162"/>
        <end position="196"/>
    </location>
</feature>
<evidence type="ECO:0000259" key="14">
    <source>
        <dbReference type="PROSITE" id="PS50110"/>
    </source>
</evidence>